<comment type="caution">
    <text evidence="1">The sequence shown here is derived from an EMBL/GenBank/DDBJ whole genome shotgun (WGS) entry which is preliminary data.</text>
</comment>
<gene>
    <name evidence="1" type="ORF">FQV27_06840</name>
</gene>
<dbReference type="EMBL" id="VOPL01000002">
    <property type="protein sequence ID" value="TXB69828.1"/>
    <property type="molecule type" value="Genomic_DNA"/>
</dbReference>
<dbReference type="AlphaFoldDB" id="A0A5C6S4S6"/>
<evidence type="ECO:0000313" key="1">
    <source>
        <dbReference type="EMBL" id="TXB69828.1"/>
    </source>
</evidence>
<evidence type="ECO:0000313" key="2">
    <source>
        <dbReference type="Proteomes" id="UP000321562"/>
    </source>
</evidence>
<accession>A0A5C6S4S6</accession>
<dbReference type="Proteomes" id="UP000321562">
    <property type="component" value="Unassembled WGS sequence"/>
</dbReference>
<protein>
    <submittedName>
        <fullName evidence="1">DUF1800 domain-containing protein</fullName>
    </submittedName>
</protein>
<dbReference type="InterPro" id="IPR014917">
    <property type="entry name" value="DUF1800"/>
</dbReference>
<dbReference type="OrthoDB" id="9772295at2"/>
<organism evidence="1 2">
    <name type="scientific">Paracoccus aurantiacus</name>
    <dbReference type="NCBI Taxonomy" id="2599412"/>
    <lineage>
        <taxon>Bacteria</taxon>
        <taxon>Pseudomonadati</taxon>
        <taxon>Pseudomonadota</taxon>
        <taxon>Alphaproteobacteria</taxon>
        <taxon>Rhodobacterales</taxon>
        <taxon>Paracoccaceae</taxon>
        <taxon>Paracoccus</taxon>
    </lineage>
</organism>
<sequence length="458" mass="50318">MNYARFSQVRFGTGLSPRFAGAASPEELMDSLQNDAMVRRFPTIGNAEAAAIATAYAQANKNETKVAGGADARKKAEAVLMNAATRATKARIARALEDETGFADRLAQFWASHFSIRAGGQNMAILTSAFHEDAIRANQRTRFADLLRAATLHPAMLLYLDQNASTGPNSPLAVTRRRKGQGSPGLNENHARELLELHSMGVGSGYTQQDVRQLAELMTGLGINAKREFDFNKNRAEPGAETVLGAEYGGGRPPRLAEFVAFLEDLSVRPETARFICTKLVRHFCTDDPPSKLLNEMIARFRDTGGELVPVYEVMVGHAQSRETFAQKVRQPQDLLIASLRALRIGGDRIMALEGKELWRLYVRPLTRMGQNPQGAPQPEGWPESAMSWLTPQLLAARINWAMGQPAKLLDQLPDPREFASQVIAGPTRDRVIDMAARAESRSDGIGIVLASPQFNRR</sequence>
<keyword evidence="2" id="KW-1185">Reference proteome</keyword>
<dbReference type="Pfam" id="PF08811">
    <property type="entry name" value="DUF1800"/>
    <property type="match status" value="1"/>
</dbReference>
<dbReference type="RefSeq" id="WP_147097118.1">
    <property type="nucleotide sequence ID" value="NZ_JBHUFH010000001.1"/>
</dbReference>
<proteinExistence type="predicted"/>
<name>A0A5C6S4S6_9RHOB</name>
<reference evidence="1 2" key="1">
    <citation type="submission" date="2019-08" db="EMBL/GenBank/DDBJ databases">
        <authorList>
            <person name="Ye J."/>
        </authorList>
    </citation>
    <scope>NUCLEOTIDE SEQUENCE [LARGE SCALE GENOMIC DNA]</scope>
    <source>
        <strain evidence="1 2">TK008</strain>
    </source>
</reference>